<organism evidence="2 3">
    <name type="scientific">Piscinibacterium candidicorallinum</name>
    <dbReference type="NCBI Taxonomy" id="1793872"/>
    <lineage>
        <taxon>Bacteria</taxon>
        <taxon>Pseudomonadati</taxon>
        <taxon>Pseudomonadota</taxon>
        <taxon>Betaproteobacteria</taxon>
        <taxon>Burkholderiales</taxon>
        <taxon>Piscinibacterium</taxon>
    </lineage>
</organism>
<dbReference type="RefSeq" id="WP_377302122.1">
    <property type="nucleotide sequence ID" value="NZ_CP180191.1"/>
</dbReference>
<keyword evidence="3" id="KW-1185">Reference proteome</keyword>
<feature type="compositionally biased region" description="Basic and acidic residues" evidence="1">
    <location>
        <begin position="16"/>
        <end position="31"/>
    </location>
</feature>
<sequence>MLTFNADQHPLMSRMHKPDPKLPPDPQDKRSVIAIEDADVQT</sequence>
<accession>A0ABV7H039</accession>
<feature type="region of interest" description="Disordered" evidence="1">
    <location>
        <begin position="1"/>
        <end position="31"/>
    </location>
</feature>
<comment type="caution">
    <text evidence="2">The sequence shown here is derived from an EMBL/GenBank/DDBJ whole genome shotgun (WGS) entry which is preliminary data.</text>
</comment>
<dbReference type="Proteomes" id="UP001595556">
    <property type="component" value="Unassembled WGS sequence"/>
</dbReference>
<dbReference type="EMBL" id="JBHRTI010000003">
    <property type="protein sequence ID" value="MFC3147258.1"/>
    <property type="molecule type" value="Genomic_DNA"/>
</dbReference>
<protein>
    <submittedName>
        <fullName evidence="2">Uncharacterized protein</fullName>
    </submittedName>
</protein>
<evidence type="ECO:0000313" key="3">
    <source>
        <dbReference type="Proteomes" id="UP001595556"/>
    </source>
</evidence>
<name>A0ABV7H039_9BURK</name>
<evidence type="ECO:0000256" key="1">
    <source>
        <dbReference type="SAM" id="MobiDB-lite"/>
    </source>
</evidence>
<evidence type="ECO:0000313" key="2">
    <source>
        <dbReference type="EMBL" id="MFC3147258.1"/>
    </source>
</evidence>
<reference evidence="3" key="1">
    <citation type="journal article" date="2019" name="Int. J. Syst. Evol. Microbiol.">
        <title>The Global Catalogue of Microorganisms (GCM) 10K type strain sequencing project: providing services to taxonomists for standard genome sequencing and annotation.</title>
        <authorList>
            <consortium name="The Broad Institute Genomics Platform"/>
            <consortium name="The Broad Institute Genome Sequencing Center for Infectious Disease"/>
            <person name="Wu L."/>
            <person name="Ma J."/>
        </authorList>
    </citation>
    <scope>NUCLEOTIDE SEQUENCE [LARGE SCALE GENOMIC DNA]</scope>
    <source>
        <strain evidence="3">KCTC 52168</strain>
    </source>
</reference>
<gene>
    <name evidence="2" type="ORF">ACFOEN_06340</name>
</gene>
<proteinExistence type="predicted"/>